<dbReference type="PANTHER" id="PTHR43877">
    <property type="entry name" value="AMINOALKYLPHOSPHONATE N-ACETYLTRANSFERASE-RELATED-RELATED"/>
    <property type="match status" value="1"/>
</dbReference>
<dbReference type="PROSITE" id="PS51186">
    <property type="entry name" value="GNAT"/>
    <property type="match status" value="1"/>
</dbReference>
<dbReference type="Gene3D" id="1.10.10.10">
    <property type="entry name" value="Winged helix-like DNA-binding domain superfamily/Winged helix DNA-binding domain"/>
    <property type="match status" value="1"/>
</dbReference>
<dbReference type="InterPro" id="IPR036388">
    <property type="entry name" value="WH-like_DNA-bd_sf"/>
</dbReference>
<dbReference type="RefSeq" id="WP_066817282.1">
    <property type="nucleotide sequence ID" value="NZ_CP012661.1"/>
</dbReference>
<dbReference type="SUPFAM" id="SSF46785">
    <property type="entry name" value="Winged helix' DNA-binding domain"/>
    <property type="match status" value="1"/>
</dbReference>
<dbReference type="PANTHER" id="PTHR43877:SF2">
    <property type="entry name" value="AMINOALKYLPHOSPHONATE N-ACETYLTRANSFERASE-RELATED"/>
    <property type="match status" value="1"/>
</dbReference>
<dbReference type="SUPFAM" id="SSF55729">
    <property type="entry name" value="Acyl-CoA N-acyltransferases (Nat)"/>
    <property type="match status" value="1"/>
</dbReference>
<dbReference type="InterPro" id="IPR000835">
    <property type="entry name" value="HTH_MarR-typ"/>
</dbReference>
<keyword evidence="2" id="KW-0012">Acyltransferase</keyword>
<dbReference type="Proteomes" id="UP000076128">
    <property type="component" value="Chromosome"/>
</dbReference>
<dbReference type="KEGG" id="daa:AKL17_4488"/>
<dbReference type="EMBL" id="CP012661">
    <property type="protein sequence ID" value="AMY71700.1"/>
    <property type="molecule type" value="Genomic_DNA"/>
</dbReference>
<evidence type="ECO:0000256" key="1">
    <source>
        <dbReference type="ARBA" id="ARBA00022679"/>
    </source>
</evidence>
<dbReference type="AlphaFoldDB" id="A0A159ZA29"/>
<keyword evidence="5" id="KW-1185">Reference proteome</keyword>
<evidence type="ECO:0000313" key="5">
    <source>
        <dbReference type="Proteomes" id="UP000076128"/>
    </source>
</evidence>
<proteinExistence type="predicted"/>
<gene>
    <name evidence="4" type="ORF">AKL17_4488</name>
</gene>
<accession>A0A159ZA29</accession>
<dbReference type="Gene3D" id="3.40.630.30">
    <property type="match status" value="1"/>
</dbReference>
<dbReference type="PATRIC" id="fig|1335048.3.peg.4661"/>
<evidence type="ECO:0000259" key="3">
    <source>
        <dbReference type="PROSITE" id="PS51186"/>
    </source>
</evidence>
<dbReference type="GO" id="GO:0003700">
    <property type="term" value="F:DNA-binding transcription factor activity"/>
    <property type="evidence" value="ECO:0007669"/>
    <property type="project" value="InterPro"/>
</dbReference>
<feature type="domain" description="N-acetyltransferase" evidence="3">
    <location>
        <begin position="144"/>
        <end position="292"/>
    </location>
</feature>
<dbReference type="InterPro" id="IPR036390">
    <property type="entry name" value="WH_DNA-bd_sf"/>
</dbReference>
<dbReference type="InterPro" id="IPR050832">
    <property type="entry name" value="Bact_Acetyltransf"/>
</dbReference>
<sequence length="301" mass="32857">MTTDPIVRIRRFQRAVTTEIGLLDASFLGRGRPLGPARVLNAIGGGRTELSEIRAYLGLDSGLMSRLLRSLEAENLIEVEPGPADSRRRRVTLTAAGRKEYAAYEALSNSKAAAILARHTAPDALLAAMDLVASALGKDRTTFDVVDPRDPRARSCMTAYYAELARRFAQGFDVSLSRDPDAQDMLPPRGAFVIAESDGLPLGCVGLKGTDKGYAEIKRLWVSPAARGLGLSRRLMARVEELAAQAEIKVLRLDTNSALTEAVSLYRKTGWHEIARFNDDPYPDLFFEKRLAGADPTQRAG</sequence>
<dbReference type="CDD" id="cd04301">
    <property type="entry name" value="NAT_SF"/>
    <property type="match status" value="1"/>
</dbReference>
<dbReference type="Pfam" id="PF12802">
    <property type="entry name" value="MarR_2"/>
    <property type="match status" value="1"/>
</dbReference>
<keyword evidence="1" id="KW-0808">Transferase</keyword>
<evidence type="ECO:0000256" key="2">
    <source>
        <dbReference type="ARBA" id="ARBA00023315"/>
    </source>
</evidence>
<dbReference type="InterPro" id="IPR016181">
    <property type="entry name" value="Acyl_CoA_acyltransferase"/>
</dbReference>
<dbReference type="OrthoDB" id="2436196at2"/>
<dbReference type="Pfam" id="PF00583">
    <property type="entry name" value="Acetyltransf_1"/>
    <property type="match status" value="1"/>
</dbReference>
<evidence type="ECO:0000313" key="4">
    <source>
        <dbReference type="EMBL" id="AMY71700.1"/>
    </source>
</evidence>
<dbReference type="STRING" id="1335048.AKL17_4488"/>
<organism evidence="4 5">
    <name type="scientific">Frigidibacter mobilis</name>
    <dbReference type="NCBI Taxonomy" id="1335048"/>
    <lineage>
        <taxon>Bacteria</taxon>
        <taxon>Pseudomonadati</taxon>
        <taxon>Pseudomonadota</taxon>
        <taxon>Alphaproteobacteria</taxon>
        <taxon>Rhodobacterales</taxon>
        <taxon>Paracoccaceae</taxon>
        <taxon>Frigidibacter</taxon>
    </lineage>
</organism>
<protein>
    <submittedName>
        <fullName evidence="4">Transcriptional regulator</fullName>
    </submittedName>
</protein>
<name>A0A159ZA29_9RHOB</name>
<dbReference type="InterPro" id="IPR000182">
    <property type="entry name" value="GNAT_dom"/>
</dbReference>
<reference evidence="4 5" key="1">
    <citation type="submission" date="2015-09" db="EMBL/GenBank/DDBJ databases">
        <title>Complete genome sequence of Defluviimonas alba cai42t isolated from an oilfield in Xinjiang.</title>
        <authorList>
            <person name="Geng S."/>
            <person name="Pan X."/>
            <person name="Wu X."/>
        </authorList>
    </citation>
    <scope>NUCLEOTIDE SEQUENCE [LARGE SCALE GENOMIC DNA]</scope>
    <source>
        <strain evidence="5">cai42</strain>
    </source>
</reference>
<dbReference type="SMART" id="SM00347">
    <property type="entry name" value="HTH_MARR"/>
    <property type="match status" value="1"/>
</dbReference>
<dbReference type="GO" id="GO:0016747">
    <property type="term" value="F:acyltransferase activity, transferring groups other than amino-acyl groups"/>
    <property type="evidence" value="ECO:0007669"/>
    <property type="project" value="InterPro"/>
</dbReference>